<sequence length="76" mass="8384">MAGQELYGLGARRIGVMSVPVIGCVPSQIHRGHWVGAYREDAQSMPTMQLCSSTPNSPPKWTLSINCFQMLDLYLS</sequence>
<gene>
    <name evidence="1" type="ORF">Pyn_12564</name>
</gene>
<dbReference type="Proteomes" id="UP000250321">
    <property type="component" value="Unassembled WGS sequence"/>
</dbReference>
<proteinExistence type="predicted"/>
<dbReference type="AlphaFoldDB" id="A0A314XWS1"/>
<comment type="caution">
    <text evidence="1">The sequence shown here is derived from an EMBL/GenBank/DDBJ whole genome shotgun (WGS) entry which is preliminary data.</text>
</comment>
<reference evidence="1 2" key="1">
    <citation type="submission" date="2018-02" db="EMBL/GenBank/DDBJ databases">
        <title>Draft genome of wild Prunus yedoensis var. nudiflora.</title>
        <authorList>
            <person name="Baek S."/>
            <person name="Kim J.-H."/>
            <person name="Choi K."/>
            <person name="Kim G.-B."/>
            <person name="Cho A."/>
            <person name="Jang H."/>
            <person name="Shin C.-H."/>
            <person name="Yu H.-J."/>
            <person name="Mun J.-H."/>
        </authorList>
    </citation>
    <scope>NUCLEOTIDE SEQUENCE [LARGE SCALE GENOMIC DNA]</scope>
    <source>
        <strain evidence="2">cv. Jeju island</strain>
        <tissue evidence="1">Leaf</tissue>
    </source>
</reference>
<protein>
    <submittedName>
        <fullName evidence="1">Uncharacterized protein</fullName>
    </submittedName>
</protein>
<accession>A0A314XWS1</accession>
<evidence type="ECO:0000313" key="1">
    <source>
        <dbReference type="EMBL" id="PQP99734.1"/>
    </source>
</evidence>
<evidence type="ECO:0000313" key="2">
    <source>
        <dbReference type="Proteomes" id="UP000250321"/>
    </source>
</evidence>
<name>A0A314XWS1_PRUYE</name>
<keyword evidence="2" id="KW-1185">Reference proteome</keyword>
<dbReference type="OrthoDB" id="1600564at2759"/>
<dbReference type="EMBL" id="PJQY01001779">
    <property type="protein sequence ID" value="PQP99734.1"/>
    <property type="molecule type" value="Genomic_DNA"/>
</dbReference>
<organism evidence="1 2">
    <name type="scientific">Prunus yedoensis var. nudiflora</name>
    <dbReference type="NCBI Taxonomy" id="2094558"/>
    <lineage>
        <taxon>Eukaryota</taxon>
        <taxon>Viridiplantae</taxon>
        <taxon>Streptophyta</taxon>
        <taxon>Embryophyta</taxon>
        <taxon>Tracheophyta</taxon>
        <taxon>Spermatophyta</taxon>
        <taxon>Magnoliopsida</taxon>
        <taxon>eudicotyledons</taxon>
        <taxon>Gunneridae</taxon>
        <taxon>Pentapetalae</taxon>
        <taxon>rosids</taxon>
        <taxon>fabids</taxon>
        <taxon>Rosales</taxon>
        <taxon>Rosaceae</taxon>
        <taxon>Amygdaloideae</taxon>
        <taxon>Amygdaleae</taxon>
        <taxon>Prunus</taxon>
    </lineage>
</organism>